<evidence type="ECO:0000313" key="1">
    <source>
        <dbReference type="EMBL" id="KAK7042149.1"/>
    </source>
</evidence>
<proteinExistence type="predicted"/>
<organism evidence="1 2">
    <name type="scientific">Favolaschia claudopus</name>
    <dbReference type="NCBI Taxonomy" id="2862362"/>
    <lineage>
        <taxon>Eukaryota</taxon>
        <taxon>Fungi</taxon>
        <taxon>Dikarya</taxon>
        <taxon>Basidiomycota</taxon>
        <taxon>Agaricomycotina</taxon>
        <taxon>Agaricomycetes</taxon>
        <taxon>Agaricomycetidae</taxon>
        <taxon>Agaricales</taxon>
        <taxon>Marasmiineae</taxon>
        <taxon>Mycenaceae</taxon>
        <taxon>Favolaschia</taxon>
    </lineage>
</organism>
<evidence type="ECO:0000313" key="2">
    <source>
        <dbReference type="Proteomes" id="UP001362999"/>
    </source>
</evidence>
<name>A0AAW0CPZ2_9AGAR</name>
<reference evidence="1 2" key="1">
    <citation type="journal article" date="2024" name="J Genomics">
        <title>Draft genome sequencing and assembly of Favolaschia claudopus CIRM-BRFM 2984 isolated from oak limbs.</title>
        <authorList>
            <person name="Navarro D."/>
            <person name="Drula E."/>
            <person name="Chaduli D."/>
            <person name="Cazenave R."/>
            <person name="Ahrendt S."/>
            <person name="Wang J."/>
            <person name="Lipzen A."/>
            <person name="Daum C."/>
            <person name="Barry K."/>
            <person name="Grigoriev I.V."/>
            <person name="Favel A."/>
            <person name="Rosso M.N."/>
            <person name="Martin F."/>
        </authorList>
    </citation>
    <scope>NUCLEOTIDE SEQUENCE [LARGE SCALE GENOMIC DNA]</scope>
    <source>
        <strain evidence="1 2">CIRM-BRFM 2984</strain>
    </source>
</reference>
<dbReference type="AlphaFoldDB" id="A0AAW0CPZ2"/>
<feature type="non-terminal residue" evidence="1">
    <location>
        <position position="1"/>
    </location>
</feature>
<dbReference type="EMBL" id="JAWWNJ010000013">
    <property type="protein sequence ID" value="KAK7042149.1"/>
    <property type="molecule type" value="Genomic_DNA"/>
</dbReference>
<protein>
    <submittedName>
        <fullName evidence="1">Uncharacterized protein</fullName>
    </submittedName>
</protein>
<comment type="caution">
    <text evidence="1">The sequence shown here is derived from an EMBL/GenBank/DDBJ whole genome shotgun (WGS) entry which is preliminary data.</text>
</comment>
<accession>A0AAW0CPZ2</accession>
<sequence>LPCLGSLVSICHEVPPVPAFLTSFFVLALRKLEISELLLGELPIASPESFLKKSSCKLQELIITERQFLAGVP</sequence>
<gene>
    <name evidence="1" type="ORF">R3P38DRAFT_2511058</name>
</gene>
<dbReference type="Proteomes" id="UP001362999">
    <property type="component" value="Unassembled WGS sequence"/>
</dbReference>
<keyword evidence="2" id="KW-1185">Reference proteome</keyword>